<dbReference type="InterPro" id="IPR006016">
    <property type="entry name" value="UspA"/>
</dbReference>
<dbReference type="Pfam" id="PF00582">
    <property type="entry name" value="Usp"/>
    <property type="match status" value="1"/>
</dbReference>
<evidence type="ECO:0000313" key="3">
    <source>
        <dbReference type="Proteomes" id="UP000586918"/>
    </source>
</evidence>
<evidence type="ECO:0000259" key="1">
    <source>
        <dbReference type="Pfam" id="PF00582"/>
    </source>
</evidence>
<dbReference type="Gene3D" id="3.40.50.12370">
    <property type="match status" value="1"/>
</dbReference>
<organism evidence="2 3">
    <name type="scientific">Pseudonocardia bannensis</name>
    <dbReference type="NCBI Taxonomy" id="630973"/>
    <lineage>
        <taxon>Bacteria</taxon>
        <taxon>Bacillati</taxon>
        <taxon>Actinomycetota</taxon>
        <taxon>Actinomycetes</taxon>
        <taxon>Pseudonocardiales</taxon>
        <taxon>Pseudonocardiaceae</taxon>
        <taxon>Pseudonocardia</taxon>
    </lineage>
</organism>
<sequence length="143" mass="15028">MELAVRPRVIVGVGGRGAHPRVVDTAMSLARGTGAVLYAVDVRDDHTPGAGGPCGPPALQDAYHALAQASVPADDVDIRLVVTPGEPDETLLRLADRPDDLLVLGHSRQLPAQRVERPLALRCAARARCSVVVVPCEHPQGEA</sequence>
<protein>
    <submittedName>
        <fullName evidence="2">Universal stress protein</fullName>
    </submittedName>
</protein>
<evidence type="ECO:0000313" key="2">
    <source>
        <dbReference type="EMBL" id="NMH95332.1"/>
    </source>
</evidence>
<dbReference type="RefSeq" id="WP_169415992.1">
    <property type="nucleotide sequence ID" value="NZ_JAAXKZ010000176.1"/>
</dbReference>
<accession>A0A848DRA4</accession>
<proteinExistence type="predicted"/>
<comment type="caution">
    <text evidence="2">The sequence shown here is derived from an EMBL/GenBank/DDBJ whole genome shotgun (WGS) entry which is preliminary data.</text>
</comment>
<dbReference type="Proteomes" id="UP000586918">
    <property type="component" value="Unassembled WGS sequence"/>
</dbReference>
<name>A0A848DRA4_9PSEU</name>
<dbReference type="EMBL" id="JAAXKZ010000176">
    <property type="protein sequence ID" value="NMH95332.1"/>
    <property type="molecule type" value="Genomic_DNA"/>
</dbReference>
<dbReference type="AlphaFoldDB" id="A0A848DRA4"/>
<dbReference type="CDD" id="cd00293">
    <property type="entry name" value="USP-like"/>
    <property type="match status" value="1"/>
</dbReference>
<dbReference type="SUPFAM" id="SSF52402">
    <property type="entry name" value="Adenine nucleotide alpha hydrolases-like"/>
    <property type="match status" value="1"/>
</dbReference>
<feature type="domain" description="UspA" evidence="1">
    <location>
        <begin position="8"/>
        <end position="135"/>
    </location>
</feature>
<keyword evidence="3" id="KW-1185">Reference proteome</keyword>
<gene>
    <name evidence="2" type="ORF">HF519_28025</name>
</gene>
<reference evidence="2 3" key="1">
    <citation type="submission" date="2020-04" db="EMBL/GenBank/DDBJ databases">
        <authorList>
            <person name="Klaysubun C."/>
            <person name="Duangmal K."/>
            <person name="Lipun K."/>
        </authorList>
    </citation>
    <scope>NUCLEOTIDE SEQUENCE [LARGE SCALE GENOMIC DNA]</scope>
    <source>
        <strain evidence="2 3">DSM 45300</strain>
    </source>
</reference>